<feature type="region of interest" description="Disordered" evidence="1">
    <location>
        <begin position="299"/>
        <end position="355"/>
    </location>
</feature>
<dbReference type="OrthoDB" id="2342176at2759"/>
<feature type="region of interest" description="Disordered" evidence="1">
    <location>
        <begin position="236"/>
        <end position="272"/>
    </location>
</feature>
<feature type="chain" id="PRO_5002303354" evidence="2">
    <location>
        <begin position="21"/>
        <end position="370"/>
    </location>
</feature>
<feature type="signal peptide" evidence="2">
    <location>
        <begin position="1"/>
        <end position="20"/>
    </location>
</feature>
<evidence type="ECO:0000313" key="3">
    <source>
        <dbReference type="EMBL" id="CEQ42069.1"/>
    </source>
</evidence>
<gene>
    <name evidence="3" type="primary">SPOSA6832_03854</name>
</gene>
<organism evidence="3 4">
    <name type="scientific">Sporidiobolus salmonicolor</name>
    <name type="common">Yeast-like fungus</name>
    <name type="synonym">Sporobolomyces salmonicolor</name>
    <dbReference type="NCBI Taxonomy" id="5005"/>
    <lineage>
        <taxon>Eukaryota</taxon>
        <taxon>Fungi</taxon>
        <taxon>Dikarya</taxon>
        <taxon>Basidiomycota</taxon>
        <taxon>Pucciniomycotina</taxon>
        <taxon>Microbotryomycetes</taxon>
        <taxon>Sporidiobolales</taxon>
        <taxon>Sporidiobolaceae</taxon>
        <taxon>Sporobolomyces</taxon>
    </lineage>
</organism>
<proteinExistence type="predicted"/>
<evidence type="ECO:0000256" key="1">
    <source>
        <dbReference type="SAM" id="MobiDB-lite"/>
    </source>
</evidence>
<dbReference type="EMBL" id="CENE01000020">
    <property type="protein sequence ID" value="CEQ42069.1"/>
    <property type="molecule type" value="Genomic_DNA"/>
</dbReference>
<dbReference type="Proteomes" id="UP000243876">
    <property type="component" value="Unassembled WGS sequence"/>
</dbReference>
<name>A0A0D6EQ27_SPOSA</name>
<feature type="compositionally biased region" description="Polar residues" evidence="1">
    <location>
        <begin position="330"/>
        <end position="345"/>
    </location>
</feature>
<accession>A0A0D6EQ27</accession>
<keyword evidence="2" id="KW-0732">Signal</keyword>
<protein>
    <submittedName>
        <fullName evidence="3">SPOSA6832_03854-mRNA-1:cds</fullName>
    </submittedName>
</protein>
<sequence>MPSVRNVLALAALGAGLVQAHMQLQYPPPINSEYDPQTPQADIDYSMTSPLLANGSNYPCKGYNTPEAYSTLKPVATLKAGTDFEIEFAPGGANHGGGSCQFSISYDQGATFAVIHSIIGGCPLELNYSVPIPSNLPSATSATFAWTWFNEIGNREEYMNCAIVDIDGSSDTSFTGPGLYRANTLPDGTCITVQNIDVVFPNPGPSVAYGNNYTSSSPVTTLNPCSYNEDTTVTISTTGSSSASSSSNSTSVAASSSSPSPPASSSTTAGTQVETTAAPSVFVSGSGASDTYTTATQSMGSEIVSSSPASVSSPTWTQWHKGHHKHRKTSSATSETVSPTSNSSVVHPEATVSARMAKVRRAERHLQDMH</sequence>
<feature type="compositionally biased region" description="Basic residues" evidence="1">
    <location>
        <begin position="320"/>
        <end position="329"/>
    </location>
</feature>
<evidence type="ECO:0000256" key="2">
    <source>
        <dbReference type="SAM" id="SignalP"/>
    </source>
</evidence>
<dbReference type="PANTHER" id="PTHR36182">
    <property type="entry name" value="PROTEIN, PUTATIVE (AFU_ORTHOLOGUE AFUA_6G10930)-RELATED"/>
    <property type="match status" value="1"/>
</dbReference>
<feature type="compositionally biased region" description="Low complexity" evidence="1">
    <location>
        <begin position="236"/>
        <end position="271"/>
    </location>
</feature>
<evidence type="ECO:0000313" key="4">
    <source>
        <dbReference type="Proteomes" id="UP000243876"/>
    </source>
</evidence>
<feature type="compositionally biased region" description="Low complexity" evidence="1">
    <location>
        <begin position="304"/>
        <end position="314"/>
    </location>
</feature>
<dbReference type="AlphaFoldDB" id="A0A0D6EQ27"/>
<reference evidence="4" key="1">
    <citation type="submission" date="2015-02" db="EMBL/GenBank/DDBJ databases">
        <authorList>
            <person name="Gon?alves P."/>
        </authorList>
    </citation>
    <scope>NUCLEOTIDE SEQUENCE [LARGE SCALE GENOMIC DNA]</scope>
</reference>
<dbReference type="PANTHER" id="PTHR36182:SF1">
    <property type="entry name" value="PROTEIN, PUTATIVE (AFU_ORTHOLOGUE AFUA_6G10930)-RELATED"/>
    <property type="match status" value="1"/>
</dbReference>
<dbReference type="Gene3D" id="2.70.50.70">
    <property type="match status" value="1"/>
</dbReference>
<keyword evidence="4" id="KW-1185">Reference proteome</keyword>